<dbReference type="InterPro" id="IPR037291">
    <property type="entry name" value="DUF4139"/>
</dbReference>
<dbReference type="InterPro" id="IPR025554">
    <property type="entry name" value="DUF4140"/>
</dbReference>
<feature type="chain" id="PRO_5011642183" description="DUF4139 domain-containing protein" evidence="1">
    <location>
        <begin position="19"/>
        <end position="549"/>
    </location>
</feature>
<reference evidence="5" key="1">
    <citation type="submission" date="2016-10" db="EMBL/GenBank/DDBJ databases">
        <authorList>
            <person name="Varghese N."/>
            <person name="Submissions S."/>
        </authorList>
    </citation>
    <scope>NUCLEOTIDE SEQUENCE [LARGE SCALE GENOMIC DNA]</scope>
    <source>
        <strain evidence="5">DSM 26921</strain>
    </source>
</reference>
<dbReference type="STRING" id="670154.SAMN04488002_0549"/>
<dbReference type="PANTHER" id="PTHR31005">
    <property type="entry name" value="DUF4139 DOMAIN-CONTAINING PROTEIN"/>
    <property type="match status" value="1"/>
</dbReference>
<evidence type="ECO:0000256" key="1">
    <source>
        <dbReference type="SAM" id="SignalP"/>
    </source>
</evidence>
<gene>
    <name evidence="4" type="ORF">SAMN04488002_0549</name>
</gene>
<evidence type="ECO:0000259" key="3">
    <source>
        <dbReference type="Pfam" id="PF13600"/>
    </source>
</evidence>
<dbReference type="EMBL" id="FOYO01000001">
    <property type="protein sequence ID" value="SFR34877.1"/>
    <property type="molecule type" value="Genomic_DNA"/>
</dbReference>
<proteinExistence type="predicted"/>
<evidence type="ECO:0008006" key="6">
    <source>
        <dbReference type="Google" id="ProtNLM"/>
    </source>
</evidence>
<dbReference type="AlphaFoldDB" id="A0A1I6FYG3"/>
<evidence type="ECO:0000313" key="5">
    <source>
        <dbReference type="Proteomes" id="UP000199658"/>
    </source>
</evidence>
<dbReference type="InterPro" id="IPR011935">
    <property type="entry name" value="CHP02231"/>
</dbReference>
<keyword evidence="5" id="KW-1185">Reference proteome</keyword>
<feature type="domain" description="DUF4139" evidence="2">
    <location>
        <begin position="225"/>
        <end position="541"/>
    </location>
</feature>
<accession>A0A1I6FYG3</accession>
<dbReference type="NCBIfam" id="TIGR02231">
    <property type="entry name" value="mucoidy inhibitor MuiA family protein"/>
    <property type="match status" value="1"/>
</dbReference>
<feature type="domain" description="DUF4140" evidence="3">
    <location>
        <begin position="30"/>
        <end position="117"/>
    </location>
</feature>
<sequence>MFRSLALSAVLLSSAAFAEDVQVVAPVTSVTVYPQGATITRVISAELPQGKHRILVPYQAGSSNGPPRVKSPDGVAIGAIEVLNDFLSDPKAAYSPEQTAASERVDAAKDALQALEDVVVRGRSVVEAQSAKNAYLRSLTGASLTGADAEAMRAASDMVAEELAKAWTEQYAASVALRDDEKARDEAKKSLAQAELDLRRLSPPTGSVTILALSVEAANAGPVNLTLNTLNYNAGWRADYDLNLTRGDDARVAMERKVVMYQSTGELWSDVDLVLSTANPFAQVNPTEPYPSQAFIQAKGKAGPSSVVRSAPQAEYSLDLARADEGAPEPVLAAPRAQAVIDGLSVTYEYPDTVSLATGGGELILALDDFTFDAREFNRAAPRFDQTAFLMAEFTNSTQEPFLPGQMSVSRDGVFVGRSALPLIPAGDEAEVSFGTLEGLRLEYKLLDNDTGDRGFLTSSSTRMQQMEFSVENLLATTEEVQTIFALPYAEQEDLSITTSSRPSPDESDFEQKRGVSVWNLEVGPGEKKTVRVNVEMDWPEGQQLFWQP</sequence>
<feature type="signal peptide" evidence="1">
    <location>
        <begin position="1"/>
        <end position="18"/>
    </location>
</feature>
<dbReference type="Pfam" id="PF13598">
    <property type="entry name" value="DUF4139"/>
    <property type="match status" value="1"/>
</dbReference>
<keyword evidence="1" id="KW-0732">Signal</keyword>
<evidence type="ECO:0000259" key="2">
    <source>
        <dbReference type="Pfam" id="PF13598"/>
    </source>
</evidence>
<protein>
    <recommendedName>
        <fullName evidence="6">DUF4139 domain-containing protein</fullName>
    </recommendedName>
</protein>
<organism evidence="4 5">
    <name type="scientific">Litoreibacter janthinus</name>
    <dbReference type="NCBI Taxonomy" id="670154"/>
    <lineage>
        <taxon>Bacteria</taxon>
        <taxon>Pseudomonadati</taxon>
        <taxon>Pseudomonadota</taxon>
        <taxon>Alphaproteobacteria</taxon>
        <taxon>Rhodobacterales</taxon>
        <taxon>Roseobacteraceae</taxon>
        <taxon>Litoreibacter</taxon>
    </lineage>
</organism>
<dbReference type="OrthoDB" id="580912at2"/>
<dbReference type="RefSeq" id="WP_090212198.1">
    <property type="nucleotide sequence ID" value="NZ_FOYO01000001.1"/>
</dbReference>
<dbReference type="Pfam" id="PF13600">
    <property type="entry name" value="DUF4140"/>
    <property type="match status" value="1"/>
</dbReference>
<name>A0A1I6FYG3_9RHOB</name>
<dbReference type="Proteomes" id="UP000199658">
    <property type="component" value="Unassembled WGS sequence"/>
</dbReference>
<evidence type="ECO:0000313" key="4">
    <source>
        <dbReference type="EMBL" id="SFR34877.1"/>
    </source>
</evidence>
<dbReference type="PANTHER" id="PTHR31005:SF8">
    <property type="entry name" value="DUF4139 DOMAIN-CONTAINING PROTEIN"/>
    <property type="match status" value="1"/>
</dbReference>